<name>X1CA08_9ZZZZ</name>
<sequence>MTETFTNREMVVYALYSLGGATKRFHTEDIALKCYELWPSAFSWTKYPQYPDKDIVRVALTDARKEKYGYLLDGRSGQTRGQSNRTKREKAADGWSLTDSGVHWSEANKQRFESAGPVTKKHRQKSMLFLRRVKKHKVFALYDDIQTSTT</sequence>
<gene>
    <name evidence="1" type="ORF">S01H4_38057</name>
</gene>
<accession>X1CA08</accession>
<evidence type="ECO:0000313" key="1">
    <source>
        <dbReference type="EMBL" id="GAH04277.1"/>
    </source>
</evidence>
<feature type="non-terminal residue" evidence="1">
    <location>
        <position position="150"/>
    </location>
</feature>
<dbReference type="AlphaFoldDB" id="X1CA08"/>
<proteinExistence type="predicted"/>
<protein>
    <submittedName>
        <fullName evidence="1">Uncharacterized protein</fullName>
    </submittedName>
</protein>
<comment type="caution">
    <text evidence="1">The sequence shown here is derived from an EMBL/GenBank/DDBJ whole genome shotgun (WGS) entry which is preliminary data.</text>
</comment>
<reference evidence="1" key="1">
    <citation type="journal article" date="2014" name="Front. Microbiol.">
        <title>High frequency of phylogenetically diverse reductive dehalogenase-homologous genes in deep subseafloor sedimentary metagenomes.</title>
        <authorList>
            <person name="Kawai M."/>
            <person name="Futagami T."/>
            <person name="Toyoda A."/>
            <person name="Takaki Y."/>
            <person name="Nishi S."/>
            <person name="Hori S."/>
            <person name="Arai W."/>
            <person name="Tsubouchi T."/>
            <person name="Morono Y."/>
            <person name="Uchiyama I."/>
            <person name="Ito T."/>
            <person name="Fujiyama A."/>
            <person name="Inagaki F."/>
            <person name="Takami H."/>
        </authorList>
    </citation>
    <scope>NUCLEOTIDE SEQUENCE</scope>
    <source>
        <strain evidence="1">Expedition CK06-06</strain>
    </source>
</reference>
<dbReference type="EMBL" id="BART01020490">
    <property type="protein sequence ID" value="GAH04277.1"/>
    <property type="molecule type" value="Genomic_DNA"/>
</dbReference>
<organism evidence="1">
    <name type="scientific">marine sediment metagenome</name>
    <dbReference type="NCBI Taxonomy" id="412755"/>
    <lineage>
        <taxon>unclassified sequences</taxon>
        <taxon>metagenomes</taxon>
        <taxon>ecological metagenomes</taxon>
    </lineage>
</organism>